<evidence type="ECO:0000313" key="2">
    <source>
        <dbReference type="EMBL" id="PUE54242.1"/>
    </source>
</evidence>
<sequence>MQKRRVVIVSPALADANNGNWQTARRWQRLLAPHQVRIVRQWPGDNPAAHAQARQDEVMLALHARRSAEAVQAWYAQHGQRGLGLALTGTDLYRDIAHDPHAQRSLTLAKSLVVLQGLGPKSLPHQHQEKTRVIYQSSSTRQTLPKTTRHLRIVMVGHLRDEKDPRTLMEAACLLCPGSGILIDHIGAPLDPTLGQAARATQARCPHYRWLGALSHRETLQRIQRAHLLVHTSRLEGGAHVLMEAICSGTPVLASRIDGNLGLLGEDYDGLFEAGDAPSLVDLLLRCRVHTHQNPLMAHLSHQCASRAHLFEPQAERTALHQWVQDLWTP</sequence>
<dbReference type="GO" id="GO:0016757">
    <property type="term" value="F:glycosyltransferase activity"/>
    <property type="evidence" value="ECO:0007669"/>
    <property type="project" value="InterPro"/>
</dbReference>
<feature type="domain" description="Glycosyl transferase family 1" evidence="1">
    <location>
        <begin position="141"/>
        <end position="278"/>
    </location>
</feature>
<dbReference type="Proteomes" id="UP000250790">
    <property type="component" value="Unassembled WGS sequence"/>
</dbReference>
<proteinExistence type="predicted"/>
<dbReference type="SUPFAM" id="SSF53756">
    <property type="entry name" value="UDP-Glycosyltransferase/glycogen phosphorylase"/>
    <property type="match status" value="1"/>
</dbReference>
<accession>A0A315EDP6</accession>
<keyword evidence="3" id="KW-1185">Reference proteome</keyword>
<comment type="caution">
    <text evidence="2">The sequence shown here is derived from an EMBL/GenBank/DDBJ whole genome shotgun (WGS) entry which is preliminary data.</text>
</comment>
<dbReference type="InterPro" id="IPR052622">
    <property type="entry name" value="Glycosyltransferase_G1"/>
</dbReference>
<dbReference type="PANTHER" id="PTHR46660">
    <property type="match status" value="1"/>
</dbReference>
<organism evidence="2 3">
    <name type="scientific">Limnohabitans parvus II-B4</name>
    <dbReference type="NCBI Taxonomy" id="1293052"/>
    <lineage>
        <taxon>Bacteria</taxon>
        <taxon>Pseudomonadati</taxon>
        <taxon>Pseudomonadota</taxon>
        <taxon>Betaproteobacteria</taxon>
        <taxon>Burkholderiales</taxon>
        <taxon>Comamonadaceae</taxon>
        <taxon>Limnohabitans</taxon>
    </lineage>
</organism>
<dbReference type="InterPro" id="IPR001296">
    <property type="entry name" value="Glyco_trans_1"/>
</dbReference>
<dbReference type="OrthoDB" id="8563324at2"/>
<dbReference type="PANTHER" id="PTHR46660:SF2">
    <property type="entry name" value="GLYCOSYLTRANSFERASE 1 DOMAIN-CONTAINING PROTEIN 1"/>
    <property type="match status" value="1"/>
</dbReference>
<evidence type="ECO:0000313" key="3">
    <source>
        <dbReference type="Proteomes" id="UP000250790"/>
    </source>
</evidence>
<dbReference type="Gene3D" id="3.40.50.2000">
    <property type="entry name" value="Glycogen Phosphorylase B"/>
    <property type="match status" value="1"/>
</dbReference>
<name>A0A315EDP6_9BURK</name>
<protein>
    <submittedName>
        <fullName evidence="2">Glycosyl transferase family 1</fullName>
    </submittedName>
</protein>
<reference evidence="2 3" key="1">
    <citation type="submission" date="2017-04" db="EMBL/GenBank/DDBJ databases">
        <title>Unexpected and diverse lifestyles within the genus Limnohabitans.</title>
        <authorList>
            <person name="Kasalicky V."/>
            <person name="Mehrshad M."/>
            <person name="Andrei S.-A."/>
            <person name="Salcher M."/>
            <person name="Kratochvilova H."/>
            <person name="Simek K."/>
            <person name="Ghai R."/>
        </authorList>
    </citation>
    <scope>NUCLEOTIDE SEQUENCE [LARGE SCALE GENOMIC DNA]</scope>
    <source>
        <strain evidence="2 3">II-B4</strain>
    </source>
</reference>
<dbReference type="InterPro" id="IPR027627">
    <property type="entry name" value="Glycosyltransferase_put"/>
</dbReference>
<dbReference type="Pfam" id="PF00534">
    <property type="entry name" value="Glycos_transf_1"/>
    <property type="match status" value="1"/>
</dbReference>
<keyword evidence="2" id="KW-0808">Transferase</keyword>
<dbReference type="EMBL" id="NESN01000002">
    <property type="protein sequence ID" value="PUE54242.1"/>
    <property type="molecule type" value="Genomic_DNA"/>
</dbReference>
<dbReference type="RefSeq" id="WP_108312211.1">
    <property type="nucleotide sequence ID" value="NZ_NESN01000002.1"/>
</dbReference>
<dbReference type="AlphaFoldDB" id="A0A315EDP6"/>
<evidence type="ECO:0000259" key="1">
    <source>
        <dbReference type="Pfam" id="PF00534"/>
    </source>
</evidence>
<gene>
    <name evidence="2" type="ORF">B9Z37_06725</name>
</gene>
<dbReference type="NCBIfam" id="TIGR04348">
    <property type="entry name" value="selenoneine biosynthesis selenosugar synthase SenB"/>
    <property type="match status" value="1"/>
</dbReference>